<sequence>MQDELRGSLDVQARLLYGLIHARWIVRARGLTKRRIPWGIVGQGGSLEEARRGRGPSTNQVLPAGDW</sequence>
<evidence type="ECO:0000256" key="1">
    <source>
        <dbReference type="SAM" id="MobiDB-lite"/>
    </source>
</evidence>
<dbReference type="HOGENOM" id="CLU_2812652_0_0_1"/>
<evidence type="ECO:0000313" key="2">
    <source>
        <dbReference type="EMBL" id="KIM39296.1"/>
    </source>
</evidence>
<protein>
    <recommendedName>
        <fullName evidence="4">Casein kinase II subunit beta</fullName>
    </recommendedName>
</protein>
<dbReference type="OrthoDB" id="3004096at2759"/>
<dbReference type="GO" id="GO:0019887">
    <property type="term" value="F:protein kinase regulator activity"/>
    <property type="evidence" value="ECO:0007669"/>
    <property type="project" value="InterPro"/>
</dbReference>
<reference evidence="2 3" key="1">
    <citation type="submission" date="2014-04" db="EMBL/GenBank/DDBJ databases">
        <authorList>
            <consortium name="DOE Joint Genome Institute"/>
            <person name="Kuo A."/>
            <person name="Gay G."/>
            <person name="Dore J."/>
            <person name="Kohler A."/>
            <person name="Nagy L.G."/>
            <person name="Floudas D."/>
            <person name="Copeland A."/>
            <person name="Barry K.W."/>
            <person name="Cichocki N."/>
            <person name="Veneault-Fourrey C."/>
            <person name="LaButti K."/>
            <person name="Lindquist E.A."/>
            <person name="Lipzen A."/>
            <person name="Lundell T."/>
            <person name="Morin E."/>
            <person name="Murat C."/>
            <person name="Sun H."/>
            <person name="Tunlid A."/>
            <person name="Henrissat B."/>
            <person name="Grigoriev I.V."/>
            <person name="Hibbett D.S."/>
            <person name="Martin F."/>
            <person name="Nordberg H.P."/>
            <person name="Cantor M.N."/>
            <person name="Hua S.X."/>
        </authorList>
    </citation>
    <scope>NUCLEOTIDE SEQUENCE [LARGE SCALE GENOMIC DNA]</scope>
    <source>
        <strain evidence="3">h7</strain>
    </source>
</reference>
<gene>
    <name evidence="2" type="ORF">M413DRAFT_447242</name>
</gene>
<proteinExistence type="predicted"/>
<keyword evidence="3" id="KW-1185">Reference proteome</keyword>
<dbReference type="EMBL" id="KN831786">
    <property type="protein sequence ID" value="KIM39296.1"/>
    <property type="molecule type" value="Genomic_DNA"/>
</dbReference>
<reference evidence="3" key="2">
    <citation type="submission" date="2015-01" db="EMBL/GenBank/DDBJ databases">
        <title>Evolutionary Origins and Diversification of the Mycorrhizal Mutualists.</title>
        <authorList>
            <consortium name="DOE Joint Genome Institute"/>
            <consortium name="Mycorrhizal Genomics Consortium"/>
            <person name="Kohler A."/>
            <person name="Kuo A."/>
            <person name="Nagy L.G."/>
            <person name="Floudas D."/>
            <person name="Copeland A."/>
            <person name="Barry K.W."/>
            <person name="Cichocki N."/>
            <person name="Veneault-Fourrey C."/>
            <person name="LaButti K."/>
            <person name="Lindquist E.A."/>
            <person name="Lipzen A."/>
            <person name="Lundell T."/>
            <person name="Morin E."/>
            <person name="Murat C."/>
            <person name="Riley R."/>
            <person name="Ohm R."/>
            <person name="Sun H."/>
            <person name="Tunlid A."/>
            <person name="Henrissat B."/>
            <person name="Grigoriev I.V."/>
            <person name="Hibbett D.S."/>
            <person name="Martin F."/>
        </authorList>
    </citation>
    <scope>NUCLEOTIDE SEQUENCE [LARGE SCALE GENOMIC DNA]</scope>
    <source>
        <strain evidence="3">h7</strain>
    </source>
</reference>
<dbReference type="AlphaFoldDB" id="A0A0C3C6T1"/>
<feature type="region of interest" description="Disordered" evidence="1">
    <location>
        <begin position="46"/>
        <end position="67"/>
    </location>
</feature>
<organism evidence="2 3">
    <name type="scientific">Hebeloma cylindrosporum</name>
    <dbReference type="NCBI Taxonomy" id="76867"/>
    <lineage>
        <taxon>Eukaryota</taxon>
        <taxon>Fungi</taxon>
        <taxon>Dikarya</taxon>
        <taxon>Basidiomycota</taxon>
        <taxon>Agaricomycotina</taxon>
        <taxon>Agaricomycetes</taxon>
        <taxon>Agaricomycetidae</taxon>
        <taxon>Agaricales</taxon>
        <taxon>Agaricineae</taxon>
        <taxon>Hymenogastraceae</taxon>
        <taxon>Hebeloma</taxon>
    </lineage>
</organism>
<dbReference type="InterPro" id="IPR035991">
    <property type="entry name" value="Casein_kinase_II_beta-like"/>
</dbReference>
<accession>A0A0C3C6T1</accession>
<dbReference type="GO" id="GO:0005956">
    <property type="term" value="C:protein kinase CK2 complex"/>
    <property type="evidence" value="ECO:0007669"/>
    <property type="project" value="InterPro"/>
</dbReference>
<evidence type="ECO:0008006" key="4">
    <source>
        <dbReference type="Google" id="ProtNLM"/>
    </source>
</evidence>
<dbReference type="Proteomes" id="UP000053424">
    <property type="component" value="Unassembled WGS sequence"/>
</dbReference>
<evidence type="ECO:0000313" key="3">
    <source>
        <dbReference type="Proteomes" id="UP000053424"/>
    </source>
</evidence>
<dbReference type="SUPFAM" id="SSF57798">
    <property type="entry name" value="Casein kinase II beta subunit"/>
    <property type="match status" value="1"/>
</dbReference>
<name>A0A0C3C6T1_HEBCY</name>